<dbReference type="EMBL" id="MLYV02000814">
    <property type="protein sequence ID" value="PSR77076.1"/>
    <property type="molecule type" value="Genomic_DNA"/>
</dbReference>
<keyword evidence="2" id="KW-1185">Reference proteome</keyword>
<dbReference type="Proteomes" id="UP000186601">
    <property type="component" value="Unassembled WGS sequence"/>
</dbReference>
<dbReference type="AlphaFoldDB" id="A0A2R6NUP7"/>
<sequence length="94" mass="10536">MDRIMGSAELEDGILDLDGRVPRADRLVTDSVLCTTMWADVRSVPVEVLSANRAAKSLTVWRWRADMMPDREMQLALPKGGREVLGTVFYLSRA</sequence>
<protein>
    <submittedName>
        <fullName evidence="1">Uncharacterized protein</fullName>
    </submittedName>
</protein>
<comment type="caution">
    <text evidence="1">The sequence shown here is derived from an EMBL/GenBank/DDBJ whole genome shotgun (WGS) entry which is preliminary data.</text>
</comment>
<gene>
    <name evidence="1" type="ORF">PHLCEN_2v8065</name>
</gene>
<dbReference type="OrthoDB" id="2289918at2759"/>
<accession>A0A2R6NUP7</accession>
<organism evidence="1 2">
    <name type="scientific">Hermanssonia centrifuga</name>
    <dbReference type="NCBI Taxonomy" id="98765"/>
    <lineage>
        <taxon>Eukaryota</taxon>
        <taxon>Fungi</taxon>
        <taxon>Dikarya</taxon>
        <taxon>Basidiomycota</taxon>
        <taxon>Agaricomycotina</taxon>
        <taxon>Agaricomycetes</taxon>
        <taxon>Polyporales</taxon>
        <taxon>Meruliaceae</taxon>
        <taxon>Hermanssonia</taxon>
    </lineage>
</organism>
<reference evidence="1 2" key="1">
    <citation type="submission" date="2018-02" db="EMBL/GenBank/DDBJ databases">
        <title>Genome sequence of the basidiomycete white-rot fungus Phlebia centrifuga.</title>
        <authorList>
            <person name="Granchi Z."/>
            <person name="Peng M."/>
            <person name="de Vries R.P."/>
            <person name="Hilden K."/>
            <person name="Makela M.R."/>
            <person name="Grigoriev I."/>
            <person name="Riley R."/>
        </authorList>
    </citation>
    <scope>NUCLEOTIDE SEQUENCE [LARGE SCALE GENOMIC DNA]</scope>
    <source>
        <strain evidence="1 2">FBCC195</strain>
    </source>
</reference>
<evidence type="ECO:0000313" key="2">
    <source>
        <dbReference type="Proteomes" id="UP000186601"/>
    </source>
</evidence>
<evidence type="ECO:0000313" key="1">
    <source>
        <dbReference type="EMBL" id="PSR77076.1"/>
    </source>
</evidence>
<name>A0A2R6NUP7_9APHY</name>
<proteinExistence type="predicted"/>